<accession>A0ABQ5ZWF4</accession>
<keyword evidence="2" id="KW-0812">Transmembrane</keyword>
<feature type="transmembrane region" description="Helical" evidence="2">
    <location>
        <begin position="38"/>
        <end position="57"/>
    </location>
</feature>
<protein>
    <recommendedName>
        <fullName evidence="5">DUF2628 domain-containing protein</fullName>
    </recommendedName>
</protein>
<evidence type="ECO:0000313" key="3">
    <source>
        <dbReference type="EMBL" id="GLR63345.1"/>
    </source>
</evidence>
<dbReference type="RefSeq" id="WP_027852078.1">
    <property type="nucleotide sequence ID" value="NZ_BSOR01000015.1"/>
</dbReference>
<name>A0ABQ5ZWF4_9GAMM</name>
<keyword evidence="2" id="KW-1133">Transmembrane helix</keyword>
<keyword evidence="2" id="KW-0472">Membrane</keyword>
<feature type="transmembrane region" description="Helical" evidence="2">
    <location>
        <begin position="12"/>
        <end position="32"/>
    </location>
</feature>
<evidence type="ECO:0000256" key="1">
    <source>
        <dbReference type="SAM" id="MobiDB-lite"/>
    </source>
</evidence>
<proteinExistence type="predicted"/>
<keyword evidence="4" id="KW-1185">Reference proteome</keyword>
<dbReference type="Proteomes" id="UP001156682">
    <property type="component" value="Unassembled WGS sequence"/>
</dbReference>
<sequence>MQVFRVYRHKVKGYKAVPMGFSISAFITSFIWAASNSLWGKAFLLFFGFILMGAAAAGGVALKFPMLSLSAIAGVAVLPLWAGMQGQQWVCDRLESHGYALTKRITASSANNAIAAAKRSEDRHKEASTEKNAPPRPAATFGKDFRDVRDNVAANSNQPPPREFNAKPWKRR</sequence>
<evidence type="ECO:0000256" key="2">
    <source>
        <dbReference type="SAM" id="Phobius"/>
    </source>
</evidence>
<organism evidence="3 4">
    <name type="scientific">Marinospirillum insulare</name>
    <dbReference type="NCBI Taxonomy" id="217169"/>
    <lineage>
        <taxon>Bacteria</taxon>
        <taxon>Pseudomonadati</taxon>
        <taxon>Pseudomonadota</taxon>
        <taxon>Gammaproteobacteria</taxon>
        <taxon>Oceanospirillales</taxon>
        <taxon>Oceanospirillaceae</taxon>
        <taxon>Marinospirillum</taxon>
    </lineage>
</organism>
<evidence type="ECO:0008006" key="5">
    <source>
        <dbReference type="Google" id="ProtNLM"/>
    </source>
</evidence>
<reference evidence="4" key="1">
    <citation type="journal article" date="2019" name="Int. J. Syst. Evol. Microbiol.">
        <title>The Global Catalogue of Microorganisms (GCM) 10K type strain sequencing project: providing services to taxonomists for standard genome sequencing and annotation.</title>
        <authorList>
            <consortium name="The Broad Institute Genomics Platform"/>
            <consortium name="The Broad Institute Genome Sequencing Center for Infectious Disease"/>
            <person name="Wu L."/>
            <person name="Ma J."/>
        </authorList>
    </citation>
    <scope>NUCLEOTIDE SEQUENCE [LARGE SCALE GENOMIC DNA]</scope>
    <source>
        <strain evidence="4">NBRC 100033</strain>
    </source>
</reference>
<dbReference type="EMBL" id="BSOR01000015">
    <property type="protein sequence ID" value="GLR63345.1"/>
    <property type="molecule type" value="Genomic_DNA"/>
</dbReference>
<evidence type="ECO:0000313" key="4">
    <source>
        <dbReference type="Proteomes" id="UP001156682"/>
    </source>
</evidence>
<feature type="region of interest" description="Disordered" evidence="1">
    <location>
        <begin position="116"/>
        <end position="172"/>
    </location>
</feature>
<gene>
    <name evidence="3" type="ORF">GCM10007878_07800</name>
</gene>
<feature type="compositionally biased region" description="Basic and acidic residues" evidence="1">
    <location>
        <begin position="118"/>
        <end position="129"/>
    </location>
</feature>
<comment type="caution">
    <text evidence="3">The sequence shown here is derived from an EMBL/GenBank/DDBJ whole genome shotgun (WGS) entry which is preliminary data.</text>
</comment>